<feature type="compositionally biased region" description="Low complexity" evidence="1">
    <location>
        <begin position="25"/>
        <end position="37"/>
    </location>
</feature>
<dbReference type="SUPFAM" id="SSF46565">
    <property type="entry name" value="Chaperone J-domain"/>
    <property type="match status" value="1"/>
</dbReference>
<dbReference type="Proteomes" id="UP000195557">
    <property type="component" value="Unassembled WGS sequence"/>
</dbReference>
<dbReference type="CDD" id="cd06257">
    <property type="entry name" value="DnaJ"/>
    <property type="match status" value="1"/>
</dbReference>
<feature type="region of interest" description="Disordered" evidence="1">
    <location>
        <begin position="1"/>
        <end position="96"/>
    </location>
</feature>
<feature type="compositionally biased region" description="Basic and acidic residues" evidence="1">
    <location>
        <begin position="64"/>
        <end position="77"/>
    </location>
</feature>
<dbReference type="SMART" id="SM00271">
    <property type="entry name" value="DnaJ"/>
    <property type="match status" value="1"/>
</dbReference>
<dbReference type="EMBL" id="KZ155774">
    <property type="protein sequence ID" value="OUS48469.1"/>
    <property type="molecule type" value="Genomic_DNA"/>
</dbReference>
<dbReference type="AlphaFoldDB" id="A0A1Y5IG03"/>
<name>A0A1Y5IG03_OSTTA</name>
<reference evidence="3" key="1">
    <citation type="submission" date="2017-04" db="EMBL/GenBank/DDBJ databases">
        <title>Population genomics of picophytoplankton unveils novel chromosome hypervariability.</title>
        <authorList>
            <consortium name="DOE Joint Genome Institute"/>
            <person name="Blanc-Mathieu R."/>
            <person name="Krasovec M."/>
            <person name="Hebrard M."/>
            <person name="Yau S."/>
            <person name="Desgranges E."/>
            <person name="Martin J."/>
            <person name="Schackwitz W."/>
            <person name="Kuo A."/>
            <person name="Salin G."/>
            <person name="Donnadieu C."/>
            <person name="Desdevises Y."/>
            <person name="Sanchez-Ferandin S."/>
            <person name="Moreau H."/>
            <person name="Rivals E."/>
            <person name="Grigoriev I.V."/>
            <person name="Grimsley N."/>
            <person name="Eyre-Walker A."/>
            <person name="Piganeau G."/>
        </authorList>
    </citation>
    <scope>NUCLEOTIDE SEQUENCE [LARGE SCALE GENOMIC DNA]</scope>
    <source>
        <strain evidence="3">RCC 1115</strain>
    </source>
</reference>
<dbReference type="GO" id="GO:0005737">
    <property type="term" value="C:cytoplasm"/>
    <property type="evidence" value="ECO:0007669"/>
    <property type="project" value="TreeGrafter"/>
</dbReference>
<dbReference type="PANTHER" id="PTHR45504:SF3">
    <property type="entry name" value="CHAPERONE DNAJ-DOMAIN SUPERFAMILY PROTEIN"/>
    <property type="match status" value="1"/>
</dbReference>
<feature type="domain" description="J" evidence="2">
    <location>
        <begin position="97"/>
        <end position="162"/>
    </location>
</feature>
<dbReference type="Gene3D" id="1.10.287.110">
    <property type="entry name" value="DnaJ domain"/>
    <property type="match status" value="1"/>
</dbReference>
<dbReference type="GO" id="GO:0005634">
    <property type="term" value="C:nucleus"/>
    <property type="evidence" value="ECO:0007669"/>
    <property type="project" value="TreeGrafter"/>
</dbReference>
<dbReference type="Pfam" id="PF00226">
    <property type="entry name" value="DnaJ"/>
    <property type="match status" value="1"/>
</dbReference>
<dbReference type="InterPro" id="IPR001623">
    <property type="entry name" value="DnaJ_domain"/>
</dbReference>
<dbReference type="PROSITE" id="PS50076">
    <property type="entry name" value="DNAJ_2"/>
    <property type="match status" value="1"/>
</dbReference>
<accession>A0A1Y5IG03</accession>
<dbReference type="PRINTS" id="PR00625">
    <property type="entry name" value="JDOMAIN"/>
</dbReference>
<evidence type="ECO:0000259" key="2">
    <source>
        <dbReference type="PROSITE" id="PS50076"/>
    </source>
</evidence>
<protein>
    <recommendedName>
        <fullName evidence="2">J domain-containing protein</fullName>
    </recommendedName>
</protein>
<feature type="compositionally biased region" description="Basic and acidic residues" evidence="1">
    <location>
        <begin position="1"/>
        <end position="11"/>
    </location>
</feature>
<gene>
    <name evidence="3" type="ORF">BE221DRAFT_144188</name>
</gene>
<dbReference type="PANTHER" id="PTHR45504">
    <property type="entry name" value="CHAPERONE DNAJ-DOMAIN SUPERFAMILY PROTEIN"/>
    <property type="match status" value="1"/>
</dbReference>
<organism evidence="3">
    <name type="scientific">Ostreococcus tauri</name>
    <name type="common">Marine green alga</name>
    <dbReference type="NCBI Taxonomy" id="70448"/>
    <lineage>
        <taxon>Eukaryota</taxon>
        <taxon>Viridiplantae</taxon>
        <taxon>Chlorophyta</taxon>
        <taxon>Mamiellophyceae</taxon>
        <taxon>Mamiellales</taxon>
        <taxon>Bathycoccaceae</taxon>
        <taxon>Ostreococcus</taxon>
    </lineage>
</organism>
<evidence type="ECO:0000256" key="1">
    <source>
        <dbReference type="SAM" id="MobiDB-lite"/>
    </source>
</evidence>
<evidence type="ECO:0000313" key="3">
    <source>
        <dbReference type="EMBL" id="OUS48469.1"/>
    </source>
</evidence>
<dbReference type="InterPro" id="IPR036869">
    <property type="entry name" value="J_dom_sf"/>
</dbReference>
<proteinExistence type="predicted"/>
<sequence>MRADARARDDAPTAAKSGTKRERNSASPSASPSPRPASEARARALGEGWDAFEVEVAAGEGEEGSGRDEGEGSRGERATGTSERGTSEEGENDRPRDLYAVLGVPFDATDSKIRSAYLKLALANHPDKHGGTDEAKARFQDIGRAYHVLSDSDLRAAYDEAADFDIDDFGVEEYLLRFRTFVLTTQGLSIGAIGGEEDREVQEEIAKFLMDVQKRARSACTTFRALRAEWEDVRGETQDALTVMANASLELEGVDDLCIPTSVDDPDLRKALKAKRAMALDASKERVAAALEDVADIRADFEKLANADRYFGSSLAQYPDDGPLFKSLTFGRFRDAFSRAAKLFVTDIKAKETLIKTLIDRGENSKLDREDALVIISAYALDPLIDQEALDEFDALIIRGEL</sequence>
<dbReference type="eggNOG" id="KOG0714">
    <property type="taxonomic scope" value="Eukaryota"/>
</dbReference>